<name>A0A3B0YW27_9ZZZZ</name>
<accession>A0A3B0YW27</accession>
<organism evidence="1">
    <name type="scientific">hydrothermal vent metagenome</name>
    <dbReference type="NCBI Taxonomy" id="652676"/>
    <lineage>
        <taxon>unclassified sequences</taxon>
        <taxon>metagenomes</taxon>
        <taxon>ecological metagenomes</taxon>
    </lineage>
</organism>
<reference evidence="1" key="1">
    <citation type="submission" date="2018-06" db="EMBL/GenBank/DDBJ databases">
        <authorList>
            <person name="Zhirakovskaya E."/>
        </authorList>
    </citation>
    <scope>NUCLEOTIDE SEQUENCE</scope>
</reference>
<proteinExistence type="predicted"/>
<gene>
    <name evidence="1" type="ORF">MNBD_GAMMA13-1054</name>
</gene>
<sequence>MRVRIAQEAARLMSEGGMQDFYAAKRKAAQHLGAPDTRNMPRNQEVEVALQEHQRLFLGEQQIDYLRALREAAVQAMRFLAGFNPRLVGSVLSGTASRHADINLHLFADTPEQVNLFLIDNNIPFEASMKRQRVGRESWEEYPAYQFMAGEYAVDLLVFPSECRREAPRSPVDGKPMQRARIEEIELLIRETESQ</sequence>
<dbReference type="EMBL" id="UOFK01000203">
    <property type="protein sequence ID" value="VAW79697.1"/>
    <property type="molecule type" value="Genomic_DNA"/>
</dbReference>
<protein>
    <recommendedName>
        <fullName evidence="2">Polymerase nucleotidyl transferase domain-containing protein</fullName>
    </recommendedName>
</protein>
<evidence type="ECO:0000313" key="1">
    <source>
        <dbReference type="EMBL" id="VAW79697.1"/>
    </source>
</evidence>
<dbReference type="AlphaFoldDB" id="A0A3B0YW27"/>
<evidence type="ECO:0008006" key="2">
    <source>
        <dbReference type="Google" id="ProtNLM"/>
    </source>
</evidence>